<evidence type="ECO:0000256" key="1">
    <source>
        <dbReference type="SAM" id="MobiDB-lite"/>
    </source>
</evidence>
<reference evidence="2 3" key="1">
    <citation type="submission" date="2016-10" db="EMBL/GenBank/DDBJ databases">
        <authorList>
            <person name="de Groot N.N."/>
        </authorList>
    </citation>
    <scope>NUCLEOTIDE SEQUENCE [LARGE SCALE GENOMIC DNA]</scope>
    <source>
        <strain evidence="2 3">DSM 44945</strain>
    </source>
</reference>
<organism evidence="2 3">
    <name type="scientific">Planifilum fulgidum</name>
    <dbReference type="NCBI Taxonomy" id="201973"/>
    <lineage>
        <taxon>Bacteria</taxon>
        <taxon>Bacillati</taxon>
        <taxon>Bacillota</taxon>
        <taxon>Bacilli</taxon>
        <taxon>Bacillales</taxon>
        <taxon>Thermoactinomycetaceae</taxon>
        <taxon>Planifilum</taxon>
    </lineage>
</organism>
<evidence type="ECO:0000313" key="2">
    <source>
        <dbReference type="EMBL" id="SFG13130.1"/>
    </source>
</evidence>
<dbReference type="EMBL" id="FOOK01000017">
    <property type="protein sequence ID" value="SFG13130.1"/>
    <property type="molecule type" value="Genomic_DNA"/>
</dbReference>
<gene>
    <name evidence="2" type="ORF">SAMN04488025_11710</name>
</gene>
<feature type="region of interest" description="Disordered" evidence="1">
    <location>
        <begin position="263"/>
        <end position="316"/>
    </location>
</feature>
<dbReference type="AlphaFoldDB" id="A0A1I2PCC5"/>
<evidence type="ECO:0000313" key="3">
    <source>
        <dbReference type="Proteomes" id="UP000198661"/>
    </source>
</evidence>
<proteinExistence type="predicted"/>
<accession>A0A1I2PCC5</accession>
<protein>
    <submittedName>
        <fullName evidence="2">Uncharacterized protein</fullName>
    </submittedName>
</protein>
<name>A0A1I2PCC5_9BACL</name>
<sequence length="316" mass="35246">MSDPSGGAAGCATFFPISLVSAFFRPDRFPPFSWKQPDAHFLRQITWKGAAQRERKEQRAFFRSPLKSTSRPFQGETAVEEPHSLIRKSLPLLRRVHHIPDLINAHHLHQGQRFLQQMRADGKMPLMLPRQVQQHRFSDLGEGPMGATARQPIFLRGDKHPFRRIDPFCIIRSTYSFTSSAWPGSVHTTMKSFHLSGRTGRTGMKFLKTEDKKTETKGGRHGIFIPFTSSGGRTVICQMAHPVLSDTETCFSQLARQLLEGVNPRRGHGTFGGDVPCPRVKGRRDTPQDQGGDSGSLHPLDGNGRGEEVTSNCPAA</sequence>
<keyword evidence="3" id="KW-1185">Reference proteome</keyword>
<dbReference type="Proteomes" id="UP000198661">
    <property type="component" value="Unassembled WGS sequence"/>
</dbReference>